<dbReference type="Pfam" id="PF08914">
    <property type="entry name" value="Myb_Rap1"/>
    <property type="match status" value="1"/>
</dbReference>
<dbReference type="CDD" id="cd11655">
    <property type="entry name" value="rap1_myb-like"/>
    <property type="match status" value="1"/>
</dbReference>
<keyword evidence="7 10" id="KW-0804">Transcription</keyword>
<evidence type="ECO:0000256" key="7">
    <source>
        <dbReference type="ARBA" id="ARBA00023163"/>
    </source>
</evidence>
<feature type="compositionally biased region" description="Polar residues" evidence="11">
    <location>
        <begin position="436"/>
        <end position="451"/>
    </location>
</feature>
<feature type="compositionally biased region" description="Basic and acidic residues" evidence="11">
    <location>
        <begin position="223"/>
        <end position="233"/>
    </location>
</feature>
<comment type="similarity">
    <text evidence="1 10">Belongs to the RAP1 family.</text>
</comment>
<accession>A0A8L0DP22</accession>
<protein>
    <recommendedName>
        <fullName evidence="2 10">Telomeric repeat-binding factor 2-interacting protein 1</fullName>
        <shortName evidence="10">TERF2-interacting telomeric protein 1</shortName>
    </recommendedName>
    <alternativeName>
        <fullName evidence="9 10">Repressor/activator protein 1 homolog</fullName>
    </alternativeName>
</protein>
<evidence type="ECO:0000256" key="4">
    <source>
        <dbReference type="ARBA" id="ARBA00022895"/>
    </source>
</evidence>
<dbReference type="Gene3D" id="1.10.10.60">
    <property type="entry name" value="Homeodomain-like"/>
    <property type="match status" value="1"/>
</dbReference>
<evidence type="ECO:0000313" key="15">
    <source>
        <dbReference type="Proteomes" id="UP000694395"/>
    </source>
</evidence>
<gene>
    <name evidence="14" type="primary">terf2ip</name>
</gene>
<evidence type="ECO:0000256" key="8">
    <source>
        <dbReference type="ARBA" id="ARBA00023242"/>
    </source>
</evidence>
<evidence type="ECO:0000313" key="14">
    <source>
        <dbReference type="Ensembl" id="ENSOMYP00000128333.1"/>
    </source>
</evidence>
<feature type="compositionally biased region" description="Polar residues" evidence="11">
    <location>
        <begin position="286"/>
        <end position="317"/>
    </location>
</feature>
<dbReference type="Pfam" id="PF16589">
    <property type="entry name" value="BRCT_2"/>
    <property type="match status" value="1"/>
</dbReference>
<keyword evidence="15" id="KW-1185">Reference proteome</keyword>
<sequence length="653" mass="70697">MNDHRISYDINGTVLAAILGELHGIMEMECSLFPVDDLFPAQAPSTMSSRLGGRSSPISPVLFLTVDGEPMQFFLRPGPTKVRLQPVIKAGGGLVCRAQEPGAFLLIDPEEMGSVAGSAAHWYVSTQYIRDCMEKNQQLEVEDYRFKPDNVKTNVQTRSAKQSVGSIGRMGYTPEEDKAIMTYICEHKRESHGNKVWQEMAKNGLTCHSWQSMKDRYLKQLVKRQPEPRDGRGRNKTVATAASEEKGGNSFEKEREKDIPPLTSSLQKDSRQPDIIMPLAQESDASKTSSESKLPRASSSSSDTGLQLPQKSPQKDQAQCCPEGPGTEESTVEPERDPSTQLESPADPAQSDTTTPQLVPSKRLHQPSPPGGKHTHPQTDTTTPQLVPSKRLHQPSPPGGKHTHPQTEEAAATPSLKRARLNSGAVVVVLEKRDSAVTSGEKATSSNTTEGQLGKKKANKRKLGILESAVREFEGSDESGDEDDDDTPDLAEIAGHAPVPGRETQTPVAAPQTENSSAQIQPQLAAQEKSSETQPEGQLPEATGPAMSGSAPNAPTVPNAPATSIHVPKDPAIPSTSTVPHLFLFERDSQQAEEEEPSQTFTQLQLQEAKRLVLSLMRESKLGLVAVTKALLKNSGDVSAALRDPLMMPNVGR</sequence>
<evidence type="ECO:0000256" key="2">
    <source>
        <dbReference type="ARBA" id="ARBA00017805"/>
    </source>
</evidence>
<dbReference type="InterPro" id="IPR009057">
    <property type="entry name" value="Homeodomain-like_sf"/>
</dbReference>
<evidence type="ECO:0000256" key="1">
    <source>
        <dbReference type="ARBA" id="ARBA00010467"/>
    </source>
</evidence>
<comment type="function">
    <text evidence="10">Acts both as a regulator of telomere function and as a transcription regulator. Involved in the regulation of telomere length and protection as a component of the shelterin complex (telosome). Does not bind DNA directly: recruited to telomeric double-stranded 5'-TTAGGG-3' repeats via its interaction with terf2. Independently of its function in telomeres, also acts as a transcription regulator: recruited to extratelomeric 5'-TTAGGG-3' sites via its association with terf2 or other factors, and regulates gene expression.</text>
</comment>
<dbReference type="PANTHER" id="PTHR16466">
    <property type="entry name" value="TELOMERE REPEAT-BINDING FACTOR 2-INTERACTING PROTEIN 1"/>
    <property type="match status" value="1"/>
</dbReference>
<evidence type="ECO:0000256" key="10">
    <source>
        <dbReference type="RuleBase" id="RU367107"/>
    </source>
</evidence>
<evidence type="ECO:0000256" key="11">
    <source>
        <dbReference type="SAM" id="MobiDB-lite"/>
    </source>
</evidence>
<evidence type="ECO:0000259" key="12">
    <source>
        <dbReference type="Pfam" id="PF08914"/>
    </source>
</evidence>
<feature type="region of interest" description="Disordered" evidence="11">
    <location>
        <begin position="223"/>
        <end position="580"/>
    </location>
</feature>
<dbReference type="SUPFAM" id="SSF46689">
    <property type="entry name" value="Homeodomain-like"/>
    <property type="match status" value="1"/>
</dbReference>
<feature type="compositionally biased region" description="Basic residues" evidence="11">
    <location>
        <begin position="454"/>
        <end position="463"/>
    </location>
</feature>
<keyword evidence="6 10" id="KW-0010">Activator</keyword>
<evidence type="ECO:0000256" key="9">
    <source>
        <dbReference type="ARBA" id="ARBA00032471"/>
    </source>
</evidence>
<feature type="compositionally biased region" description="Basic and acidic residues" evidence="11">
    <location>
        <begin position="243"/>
        <end position="259"/>
    </location>
</feature>
<comment type="subcellular location">
    <subcellularLocation>
        <location evidence="10">Nucleus</location>
    </subcellularLocation>
    <subcellularLocation>
        <location evidence="10">Chromosome</location>
        <location evidence="10">Telomere</location>
    </subcellularLocation>
</comment>
<evidence type="ECO:0000256" key="6">
    <source>
        <dbReference type="ARBA" id="ARBA00023159"/>
    </source>
</evidence>
<proteinExistence type="inferred from homology"/>
<evidence type="ECO:0000256" key="3">
    <source>
        <dbReference type="ARBA" id="ARBA00022454"/>
    </source>
</evidence>
<dbReference type="InterPro" id="IPR036420">
    <property type="entry name" value="BRCT_dom_sf"/>
</dbReference>
<dbReference type="GO" id="GO:0006355">
    <property type="term" value="P:regulation of DNA-templated transcription"/>
    <property type="evidence" value="ECO:0007669"/>
    <property type="project" value="UniProtKB-UniRule"/>
</dbReference>
<dbReference type="SUPFAM" id="SSF52113">
    <property type="entry name" value="BRCT domain"/>
    <property type="match status" value="1"/>
</dbReference>
<dbReference type="GO" id="GO:0005654">
    <property type="term" value="C:nucleoplasm"/>
    <property type="evidence" value="ECO:0007669"/>
    <property type="project" value="UniProtKB-ARBA"/>
</dbReference>
<organism evidence="14 15">
    <name type="scientific">Oncorhynchus mykiss</name>
    <name type="common">Rainbow trout</name>
    <name type="synonym">Salmo gairdneri</name>
    <dbReference type="NCBI Taxonomy" id="8022"/>
    <lineage>
        <taxon>Eukaryota</taxon>
        <taxon>Metazoa</taxon>
        <taxon>Chordata</taxon>
        <taxon>Craniata</taxon>
        <taxon>Vertebrata</taxon>
        <taxon>Euteleostomi</taxon>
        <taxon>Actinopterygii</taxon>
        <taxon>Neopterygii</taxon>
        <taxon>Teleostei</taxon>
        <taxon>Protacanthopterygii</taxon>
        <taxon>Salmoniformes</taxon>
        <taxon>Salmonidae</taxon>
        <taxon>Salmoninae</taxon>
        <taxon>Oncorhynchus</taxon>
    </lineage>
</organism>
<keyword evidence="5 10" id="KW-0805">Transcription regulation</keyword>
<dbReference type="FunFam" id="1.10.10.60:FF:000246">
    <property type="entry name" value="Telomeric repeat-binding factor 2-interacting protein 1"/>
    <property type="match status" value="1"/>
</dbReference>
<dbReference type="GO" id="GO:0042162">
    <property type="term" value="F:telomeric DNA binding"/>
    <property type="evidence" value="ECO:0007669"/>
    <property type="project" value="TreeGrafter"/>
</dbReference>
<dbReference type="InterPro" id="IPR001357">
    <property type="entry name" value="BRCT_dom"/>
</dbReference>
<dbReference type="PANTHER" id="PTHR16466:SF6">
    <property type="entry name" value="TELOMERIC REPEAT-BINDING FACTOR 2-INTERACTING PROTEIN 1"/>
    <property type="match status" value="1"/>
</dbReference>
<keyword evidence="4 10" id="KW-0779">Telomere</keyword>
<evidence type="ECO:0000256" key="5">
    <source>
        <dbReference type="ARBA" id="ARBA00023015"/>
    </source>
</evidence>
<feature type="domain" description="TERF2-interacting telomeric protein 1 Myb" evidence="12">
    <location>
        <begin position="172"/>
        <end position="225"/>
    </location>
</feature>
<dbReference type="InterPro" id="IPR039595">
    <property type="entry name" value="TE2IP/Rap1"/>
</dbReference>
<feature type="compositionally biased region" description="Polar residues" evidence="11">
    <location>
        <begin position="503"/>
        <end position="524"/>
    </location>
</feature>
<comment type="subunit">
    <text evidence="10">Homodimer.</text>
</comment>
<reference evidence="14" key="2">
    <citation type="submission" date="2025-08" db="UniProtKB">
        <authorList>
            <consortium name="Ensembl"/>
        </authorList>
    </citation>
    <scope>IDENTIFICATION</scope>
</reference>
<keyword evidence="8 10" id="KW-0539">Nucleus</keyword>
<feature type="domain" description="BRCT" evidence="13">
    <location>
        <begin position="65"/>
        <end position="145"/>
    </location>
</feature>
<evidence type="ECO:0000259" key="13">
    <source>
        <dbReference type="Pfam" id="PF16589"/>
    </source>
</evidence>
<reference evidence="14" key="3">
    <citation type="submission" date="2025-09" db="UniProtKB">
        <authorList>
            <consortium name="Ensembl"/>
        </authorList>
    </citation>
    <scope>IDENTIFICATION</scope>
</reference>
<feature type="compositionally biased region" description="Low complexity" evidence="11">
    <location>
        <begin position="551"/>
        <end position="563"/>
    </location>
</feature>
<dbReference type="Ensembl" id="ENSOMYT00000156010.1">
    <property type="protein sequence ID" value="ENSOMYP00000128333.1"/>
    <property type="gene ID" value="ENSOMYG00000039183.2"/>
</dbReference>
<dbReference type="GeneTree" id="ENSGT00390000005351"/>
<dbReference type="AlphaFoldDB" id="A0A8L0DP22"/>
<name>A0A8L0DP22_ONCMY</name>
<dbReference type="GO" id="GO:0070187">
    <property type="term" value="C:shelterin complex"/>
    <property type="evidence" value="ECO:0007669"/>
    <property type="project" value="TreeGrafter"/>
</dbReference>
<keyword evidence="3 10" id="KW-0158">Chromosome</keyword>
<feature type="compositionally biased region" description="Acidic residues" evidence="11">
    <location>
        <begin position="475"/>
        <end position="489"/>
    </location>
</feature>
<dbReference type="GO" id="GO:0010833">
    <property type="term" value="P:telomere maintenance via telomere lengthening"/>
    <property type="evidence" value="ECO:0007669"/>
    <property type="project" value="UniProtKB-UniRule"/>
</dbReference>
<reference evidence="14" key="1">
    <citation type="submission" date="2020-07" db="EMBL/GenBank/DDBJ databases">
        <title>A long reads based de novo assembly of the rainbow trout Arlee double haploid line genome.</title>
        <authorList>
            <person name="Gao G."/>
            <person name="Palti Y."/>
        </authorList>
    </citation>
    <scope>NUCLEOTIDE SEQUENCE [LARGE SCALE GENOMIC DNA]</scope>
</reference>
<dbReference type="InterPro" id="IPR015010">
    <property type="entry name" value="TERF2IP_Myb"/>
</dbReference>
<dbReference type="Proteomes" id="UP000694395">
    <property type="component" value="Chromosome 7"/>
</dbReference>
<dbReference type="GO" id="GO:0031848">
    <property type="term" value="P:protection from non-homologous end joining at telomere"/>
    <property type="evidence" value="ECO:0007669"/>
    <property type="project" value="TreeGrafter"/>
</dbReference>